<dbReference type="GO" id="GO:0005524">
    <property type="term" value="F:ATP binding"/>
    <property type="evidence" value="ECO:0007669"/>
    <property type="project" value="InterPro"/>
</dbReference>
<dbReference type="GO" id="GO:0005737">
    <property type="term" value="C:cytoplasm"/>
    <property type="evidence" value="ECO:0007669"/>
    <property type="project" value="TreeGrafter"/>
</dbReference>
<dbReference type="Proteomes" id="UP000266861">
    <property type="component" value="Unassembled WGS sequence"/>
</dbReference>
<dbReference type="AlphaFoldDB" id="A0A397GJC7"/>
<dbReference type="EMBL" id="PQFF01000474">
    <property type="protein sequence ID" value="RHZ48140.1"/>
    <property type="molecule type" value="Genomic_DNA"/>
</dbReference>
<protein>
    <recommendedName>
        <fullName evidence="1">Protein kinase domain-containing protein</fullName>
    </recommendedName>
</protein>
<keyword evidence="3" id="KW-1185">Reference proteome</keyword>
<dbReference type="InterPro" id="IPR011009">
    <property type="entry name" value="Kinase-like_dom_sf"/>
</dbReference>
<evidence type="ECO:0000259" key="1">
    <source>
        <dbReference type="PROSITE" id="PS50011"/>
    </source>
</evidence>
<accession>A0A397GJC7</accession>
<dbReference type="Pfam" id="PF07714">
    <property type="entry name" value="PK_Tyr_Ser-Thr"/>
    <property type="match status" value="1"/>
</dbReference>
<gene>
    <name evidence="2" type="ORF">Glove_557g56</name>
</gene>
<dbReference type="GO" id="GO:0007165">
    <property type="term" value="P:signal transduction"/>
    <property type="evidence" value="ECO:0007669"/>
    <property type="project" value="TreeGrafter"/>
</dbReference>
<dbReference type="InterPro" id="IPR000719">
    <property type="entry name" value="Prot_kinase_dom"/>
</dbReference>
<dbReference type="SUPFAM" id="SSF56112">
    <property type="entry name" value="Protein kinase-like (PK-like)"/>
    <property type="match status" value="1"/>
</dbReference>
<evidence type="ECO:0000313" key="2">
    <source>
        <dbReference type="EMBL" id="RHZ48140.1"/>
    </source>
</evidence>
<sequence length="303" mass="35242">MSQENKYCPAGHSSADFCSGTRNYIDFSGLCFLCSREHSIQEFKTWSSGNTIIDKIIQESQINVFYKLLWIPYDNFQNIEHIADGGHGSVYSAKIENGIKRKWNFINQDWVYDFKGNKVALKEIKDSRYDIAEFCKAVTTVKNFNYSINYYGISKNPSTQNYIIVMELFDEDLHNFLIKNFWDLRWNKKIDMLFSIACSIANLRLANLVHCDLHSGNVLMMDYFDPRDFCLPYDPSSCKIENDLILNSNNKNNKIYGSIPYIPPEVLRGNEFTRKGDIYSFGGIMYEIATAQRRFPTKHMILI</sequence>
<name>A0A397GJC7_9GLOM</name>
<dbReference type="PROSITE" id="PS50011">
    <property type="entry name" value="PROTEIN_KINASE_DOM"/>
    <property type="match status" value="1"/>
</dbReference>
<comment type="caution">
    <text evidence="2">The sequence shown here is derived from an EMBL/GenBank/DDBJ whole genome shotgun (WGS) entry which is preliminary data.</text>
</comment>
<dbReference type="Gene3D" id="1.10.510.10">
    <property type="entry name" value="Transferase(Phosphotransferase) domain 1"/>
    <property type="match status" value="1"/>
</dbReference>
<evidence type="ECO:0000313" key="3">
    <source>
        <dbReference type="Proteomes" id="UP000266861"/>
    </source>
</evidence>
<dbReference type="PANTHER" id="PTHR23257">
    <property type="entry name" value="SERINE-THREONINE PROTEIN KINASE"/>
    <property type="match status" value="1"/>
</dbReference>
<feature type="domain" description="Protein kinase" evidence="1">
    <location>
        <begin position="76"/>
        <end position="303"/>
    </location>
</feature>
<dbReference type="GO" id="GO:0004672">
    <property type="term" value="F:protein kinase activity"/>
    <property type="evidence" value="ECO:0007669"/>
    <property type="project" value="InterPro"/>
</dbReference>
<reference evidence="2 3" key="1">
    <citation type="submission" date="2018-08" db="EMBL/GenBank/DDBJ databases">
        <title>Genome and evolution of the arbuscular mycorrhizal fungus Diversispora epigaea (formerly Glomus versiforme) and its bacterial endosymbionts.</title>
        <authorList>
            <person name="Sun X."/>
            <person name="Fei Z."/>
            <person name="Harrison M."/>
        </authorList>
    </citation>
    <scope>NUCLEOTIDE SEQUENCE [LARGE SCALE GENOMIC DNA]</scope>
    <source>
        <strain evidence="2 3">IT104</strain>
    </source>
</reference>
<dbReference type="InterPro" id="IPR050167">
    <property type="entry name" value="Ser_Thr_protein_kinase"/>
</dbReference>
<dbReference type="OrthoDB" id="2344907at2759"/>
<dbReference type="STRING" id="1348612.A0A397GJC7"/>
<dbReference type="PANTHER" id="PTHR23257:SF963">
    <property type="entry name" value="AT08303P"/>
    <property type="match status" value="1"/>
</dbReference>
<dbReference type="InterPro" id="IPR001245">
    <property type="entry name" value="Ser-Thr/Tyr_kinase_cat_dom"/>
</dbReference>
<organism evidence="2 3">
    <name type="scientific">Diversispora epigaea</name>
    <dbReference type="NCBI Taxonomy" id="1348612"/>
    <lineage>
        <taxon>Eukaryota</taxon>
        <taxon>Fungi</taxon>
        <taxon>Fungi incertae sedis</taxon>
        <taxon>Mucoromycota</taxon>
        <taxon>Glomeromycotina</taxon>
        <taxon>Glomeromycetes</taxon>
        <taxon>Diversisporales</taxon>
        <taxon>Diversisporaceae</taxon>
        <taxon>Diversispora</taxon>
    </lineage>
</organism>
<proteinExistence type="predicted"/>